<dbReference type="EMBL" id="JAAMPC010000012">
    <property type="protein sequence ID" value="KAG2275733.1"/>
    <property type="molecule type" value="Genomic_DNA"/>
</dbReference>
<dbReference type="AlphaFoldDB" id="A0A8X7QXK2"/>
<evidence type="ECO:0000256" key="1">
    <source>
        <dbReference type="SAM" id="MobiDB-lite"/>
    </source>
</evidence>
<comment type="caution">
    <text evidence="2">The sequence shown here is derived from an EMBL/GenBank/DDBJ whole genome shotgun (WGS) entry which is preliminary data.</text>
</comment>
<feature type="region of interest" description="Disordered" evidence="1">
    <location>
        <begin position="95"/>
        <end position="119"/>
    </location>
</feature>
<accession>A0A8X7QXK2</accession>
<dbReference type="Proteomes" id="UP000886595">
    <property type="component" value="Unassembled WGS sequence"/>
</dbReference>
<protein>
    <submittedName>
        <fullName evidence="2">Uncharacterized protein</fullName>
    </submittedName>
</protein>
<sequence>MAVDEQDNPSESTSREAELQRQLDGLQSQGSRRPSTSHGWTHFHISKEDIAEIIFMNGYSNFFNPKNRSEDPPSIDNAAAPSIDGQLECRRSTFHQNMKRKPRWKNTKASIPTVPEQDSYNKVEIDELVA</sequence>
<keyword evidence="3" id="KW-1185">Reference proteome</keyword>
<name>A0A8X7QXK2_BRACI</name>
<evidence type="ECO:0000313" key="2">
    <source>
        <dbReference type="EMBL" id="KAG2275733.1"/>
    </source>
</evidence>
<dbReference type="OrthoDB" id="10467698at2759"/>
<feature type="compositionally biased region" description="Basic residues" evidence="1">
    <location>
        <begin position="97"/>
        <end position="106"/>
    </location>
</feature>
<feature type="region of interest" description="Disordered" evidence="1">
    <location>
        <begin position="1"/>
        <end position="40"/>
    </location>
</feature>
<evidence type="ECO:0000313" key="3">
    <source>
        <dbReference type="Proteomes" id="UP000886595"/>
    </source>
</evidence>
<reference evidence="2 3" key="1">
    <citation type="submission" date="2020-02" db="EMBL/GenBank/DDBJ databases">
        <authorList>
            <person name="Ma Q."/>
            <person name="Huang Y."/>
            <person name="Song X."/>
            <person name="Pei D."/>
        </authorList>
    </citation>
    <scope>NUCLEOTIDE SEQUENCE [LARGE SCALE GENOMIC DNA]</scope>
    <source>
        <strain evidence="2">Sxm20200214</strain>
        <tissue evidence="2">Leaf</tissue>
    </source>
</reference>
<feature type="compositionally biased region" description="Polar residues" evidence="1">
    <location>
        <begin position="25"/>
        <end position="39"/>
    </location>
</feature>
<gene>
    <name evidence="2" type="ORF">Bca52824_058288</name>
</gene>
<organism evidence="2 3">
    <name type="scientific">Brassica carinata</name>
    <name type="common">Ethiopian mustard</name>
    <name type="synonym">Abyssinian cabbage</name>
    <dbReference type="NCBI Taxonomy" id="52824"/>
    <lineage>
        <taxon>Eukaryota</taxon>
        <taxon>Viridiplantae</taxon>
        <taxon>Streptophyta</taxon>
        <taxon>Embryophyta</taxon>
        <taxon>Tracheophyta</taxon>
        <taxon>Spermatophyta</taxon>
        <taxon>Magnoliopsida</taxon>
        <taxon>eudicotyledons</taxon>
        <taxon>Gunneridae</taxon>
        <taxon>Pentapetalae</taxon>
        <taxon>rosids</taxon>
        <taxon>malvids</taxon>
        <taxon>Brassicales</taxon>
        <taxon>Brassicaceae</taxon>
        <taxon>Brassiceae</taxon>
        <taxon>Brassica</taxon>
    </lineage>
</organism>
<proteinExistence type="predicted"/>